<dbReference type="GO" id="GO:0005886">
    <property type="term" value="C:plasma membrane"/>
    <property type="evidence" value="ECO:0007669"/>
    <property type="project" value="TreeGrafter"/>
</dbReference>
<dbReference type="PANTHER" id="PTHR10846:SF8">
    <property type="entry name" value="INNER MEMBRANE PROTEIN YRBG"/>
    <property type="match status" value="1"/>
</dbReference>
<feature type="transmembrane region" description="Helical" evidence="5">
    <location>
        <begin position="118"/>
        <end position="140"/>
    </location>
</feature>
<reference evidence="7" key="1">
    <citation type="journal article" date="2014" name="Front. Microbiol.">
        <title>High frequency of phylogenetically diverse reductive dehalogenase-homologous genes in deep subseafloor sedimentary metagenomes.</title>
        <authorList>
            <person name="Kawai M."/>
            <person name="Futagami T."/>
            <person name="Toyoda A."/>
            <person name="Takaki Y."/>
            <person name="Nishi S."/>
            <person name="Hori S."/>
            <person name="Arai W."/>
            <person name="Tsubouchi T."/>
            <person name="Morono Y."/>
            <person name="Uchiyama I."/>
            <person name="Ito T."/>
            <person name="Fujiyama A."/>
            <person name="Inagaki F."/>
            <person name="Takami H."/>
        </authorList>
    </citation>
    <scope>NUCLEOTIDE SEQUENCE</scope>
    <source>
        <strain evidence="7">Expedition CK06-06</strain>
    </source>
</reference>
<feature type="transmembrane region" description="Helical" evidence="5">
    <location>
        <begin position="209"/>
        <end position="225"/>
    </location>
</feature>
<keyword evidence="4 5" id="KW-0472">Membrane</keyword>
<protein>
    <recommendedName>
        <fullName evidence="6">Sodium/calcium exchanger membrane region domain-containing protein</fullName>
    </recommendedName>
</protein>
<evidence type="ECO:0000256" key="2">
    <source>
        <dbReference type="ARBA" id="ARBA00022692"/>
    </source>
</evidence>
<feature type="transmembrane region" description="Helical" evidence="5">
    <location>
        <begin position="12"/>
        <end position="30"/>
    </location>
</feature>
<feature type="transmembrane region" description="Helical" evidence="5">
    <location>
        <begin position="179"/>
        <end position="197"/>
    </location>
</feature>
<feature type="transmembrane region" description="Helical" evidence="5">
    <location>
        <begin position="79"/>
        <end position="98"/>
    </location>
</feature>
<dbReference type="Gene3D" id="1.20.1420.30">
    <property type="entry name" value="NCX, central ion-binding region"/>
    <property type="match status" value="1"/>
</dbReference>
<dbReference type="Pfam" id="PF01699">
    <property type="entry name" value="Na_Ca_ex"/>
    <property type="match status" value="1"/>
</dbReference>
<organism evidence="7">
    <name type="scientific">marine sediment metagenome</name>
    <dbReference type="NCBI Taxonomy" id="412755"/>
    <lineage>
        <taxon>unclassified sequences</taxon>
        <taxon>metagenomes</taxon>
        <taxon>ecological metagenomes</taxon>
    </lineage>
</organism>
<dbReference type="GO" id="GO:0008273">
    <property type="term" value="F:calcium, potassium:sodium antiporter activity"/>
    <property type="evidence" value="ECO:0007669"/>
    <property type="project" value="TreeGrafter"/>
</dbReference>
<sequence length="226" mass="25175">GRRMKLTYELIHVDLPLLIGSAFLLAVTIWDGIFSFPEALLCLAGIILYLLYTINTRKKYENIEIKKGPNEEVKQGRKLDWKTLVILAVSAFFIYLGAKYTVESVIKLSEIFNIGKEIIAISAVALGTSLPELMVTIAAAKKGKPEMAVGNILGSNIFNALAVMGIPALIGTLIIPHSILTFGLPMMLIATLLYFFITHDKEVTKWEGWLLVIFYVFFIGKLFSLF</sequence>
<feature type="transmembrane region" description="Helical" evidence="5">
    <location>
        <begin position="152"/>
        <end position="173"/>
    </location>
</feature>
<dbReference type="InterPro" id="IPR004837">
    <property type="entry name" value="NaCa_Exmemb"/>
</dbReference>
<keyword evidence="2 5" id="KW-0812">Transmembrane</keyword>
<evidence type="ECO:0000313" key="7">
    <source>
        <dbReference type="EMBL" id="GAI32018.1"/>
    </source>
</evidence>
<dbReference type="PANTHER" id="PTHR10846">
    <property type="entry name" value="SODIUM/POTASSIUM/CALCIUM EXCHANGER"/>
    <property type="match status" value="1"/>
</dbReference>
<gene>
    <name evidence="7" type="ORF">S06H3_26989</name>
</gene>
<name>X1ML66_9ZZZZ</name>
<feature type="transmembrane region" description="Helical" evidence="5">
    <location>
        <begin position="36"/>
        <end position="54"/>
    </location>
</feature>
<dbReference type="InterPro" id="IPR004481">
    <property type="entry name" value="K/Na/Ca-exchanger"/>
</dbReference>
<feature type="domain" description="Sodium/calcium exchanger membrane region" evidence="6">
    <location>
        <begin position="84"/>
        <end position="219"/>
    </location>
</feature>
<feature type="non-terminal residue" evidence="7">
    <location>
        <position position="1"/>
    </location>
</feature>
<proteinExistence type="predicted"/>
<dbReference type="EMBL" id="BARV01015629">
    <property type="protein sequence ID" value="GAI32018.1"/>
    <property type="molecule type" value="Genomic_DNA"/>
</dbReference>
<dbReference type="GO" id="GO:0006874">
    <property type="term" value="P:intracellular calcium ion homeostasis"/>
    <property type="evidence" value="ECO:0007669"/>
    <property type="project" value="TreeGrafter"/>
</dbReference>
<evidence type="ECO:0000259" key="6">
    <source>
        <dbReference type="Pfam" id="PF01699"/>
    </source>
</evidence>
<comment type="subcellular location">
    <subcellularLocation>
        <location evidence="1">Membrane</location>
        <topology evidence="1">Multi-pass membrane protein</topology>
    </subcellularLocation>
</comment>
<evidence type="ECO:0000256" key="4">
    <source>
        <dbReference type="ARBA" id="ARBA00023136"/>
    </source>
</evidence>
<evidence type="ECO:0000256" key="1">
    <source>
        <dbReference type="ARBA" id="ARBA00004141"/>
    </source>
</evidence>
<dbReference type="AlphaFoldDB" id="X1ML66"/>
<evidence type="ECO:0000256" key="5">
    <source>
        <dbReference type="SAM" id="Phobius"/>
    </source>
</evidence>
<comment type="caution">
    <text evidence="7">The sequence shown here is derived from an EMBL/GenBank/DDBJ whole genome shotgun (WGS) entry which is preliminary data.</text>
</comment>
<dbReference type="GO" id="GO:0005262">
    <property type="term" value="F:calcium channel activity"/>
    <property type="evidence" value="ECO:0007669"/>
    <property type="project" value="TreeGrafter"/>
</dbReference>
<dbReference type="InterPro" id="IPR044880">
    <property type="entry name" value="NCX_ion-bd_dom_sf"/>
</dbReference>
<evidence type="ECO:0000256" key="3">
    <source>
        <dbReference type="ARBA" id="ARBA00022989"/>
    </source>
</evidence>
<keyword evidence="3 5" id="KW-1133">Transmembrane helix</keyword>
<accession>X1ML66</accession>